<dbReference type="Proteomes" id="UP000215199">
    <property type="component" value="Unassembled WGS sequence"/>
</dbReference>
<feature type="domain" description="EthD" evidence="1">
    <location>
        <begin position="14"/>
        <end position="40"/>
    </location>
</feature>
<name>A0A229T2I6_9PSEU</name>
<dbReference type="SUPFAM" id="SSF54909">
    <property type="entry name" value="Dimeric alpha+beta barrel"/>
    <property type="match status" value="1"/>
</dbReference>
<organism evidence="2 3">
    <name type="scientific">Amycolatopsis vastitatis</name>
    <dbReference type="NCBI Taxonomy" id="1905142"/>
    <lineage>
        <taxon>Bacteria</taxon>
        <taxon>Bacillati</taxon>
        <taxon>Actinomycetota</taxon>
        <taxon>Actinomycetes</taxon>
        <taxon>Pseudonocardiales</taxon>
        <taxon>Pseudonocardiaceae</taxon>
        <taxon>Amycolatopsis</taxon>
    </lineage>
</organism>
<reference evidence="3" key="1">
    <citation type="submission" date="2017-07" db="EMBL/GenBank/DDBJ databases">
        <title>Comparative genome mining reveals phylogenetic distribution patterns of secondary metabolites in Amycolatopsis.</title>
        <authorList>
            <person name="Adamek M."/>
            <person name="Alanjary M."/>
            <person name="Sales-Ortells H."/>
            <person name="Goodfellow M."/>
            <person name="Bull A.T."/>
            <person name="Kalinowski J."/>
            <person name="Ziemert N."/>
        </authorList>
    </citation>
    <scope>NUCLEOTIDE SEQUENCE [LARGE SCALE GENOMIC DNA]</scope>
    <source>
        <strain evidence="3">H5</strain>
    </source>
</reference>
<proteinExistence type="predicted"/>
<comment type="caution">
    <text evidence="2">The sequence shown here is derived from an EMBL/GenBank/DDBJ whole genome shotgun (WGS) entry which is preliminary data.</text>
</comment>
<dbReference type="InterPro" id="IPR011008">
    <property type="entry name" value="Dimeric_a/b-barrel"/>
</dbReference>
<dbReference type="NCBIfam" id="TIGR02118">
    <property type="entry name" value="EthD family reductase"/>
    <property type="match status" value="1"/>
</dbReference>
<dbReference type="InterPro" id="IPR009799">
    <property type="entry name" value="EthD_dom"/>
</dbReference>
<accession>A0A229T2I6</accession>
<sequence>MTARFVVLYDTPSDVEAFERHYNDVHIPLAKQIPGLTFRGLIMQLEEVPR</sequence>
<evidence type="ECO:0000313" key="3">
    <source>
        <dbReference type="Proteomes" id="UP000215199"/>
    </source>
</evidence>
<evidence type="ECO:0000259" key="1">
    <source>
        <dbReference type="Pfam" id="PF07110"/>
    </source>
</evidence>
<evidence type="ECO:0000313" key="2">
    <source>
        <dbReference type="EMBL" id="OXM65303.1"/>
    </source>
</evidence>
<dbReference type="RefSeq" id="WP_093949708.1">
    <property type="nucleotide sequence ID" value="NZ_NMUL01000023.1"/>
</dbReference>
<dbReference type="Gene3D" id="3.30.70.100">
    <property type="match status" value="1"/>
</dbReference>
<dbReference type="Pfam" id="PF07110">
    <property type="entry name" value="EthD"/>
    <property type="match status" value="1"/>
</dbReference>
<gene>
    <name evidence="2" type="ORF">CF165_23515</name>
</gene>
<dbReference type="OrthoDB" id="5294870at2"/>
<dbReference type="EMBL" id="NMUL01000023">
    <property type="protein sequence ID" value="OXM65303.1"/>
    <property type="molecule type" value="Genomic_DNA"/>
</dbReference>
<dbReference type="GO" id="GO:0016491">
    <property type="term" value="F:oxidoreductase activity"/>
    <property type="evidence" value="ECO:0007669"/>
    <property type="project" value="InterPro"/>
</dbReference>
<dbReference type="AlphaFoldDB" id="A0A229T2I6"/>
<keyword evidence="3" id="KW-1185">Reference proteome</keyword>
<protein>
    <recommendedName>
        <fullName evidence="1">EthD domain-containing protein</fullName>
    </recommendedName>
</protein>